<evidence type="ECO:0000256" key="1">
    <source>
        <dbReference type="PROSITE-ProRule" id="PRU00221"/>
    </source>
</evidence>
<dbReference type="Pfam" id="PF12937">
    <property type="entry name" value="F-box-like"/>
    <property type="match status" value="1"/>
</dbReference>
<dbReference type="SMART" id="SM00256">
    <property type="entry name" value="FBOX"/>
    <property type="match status" value="1"/>
</dbReference>
<dbReference type="SUPFAM" id="SSF81383">
    <property type="entry name" value="F-box domain"/>
    <property type="match status" value="1"/>
</dbReference>
<dbReference type="GO" id="GO:0019005">
    <property type="term" value="C:SCF ubiquitin ligase complex"/>
    <property type="evidence" value="ECO:0007669"/>
    <property type="project" value="TreeGrafter"/>
</dbReference>
<dbReference type="EMBL" id="KB304204">
    <property type="protein sequence ID" value="ELU02316.1"/>
    <property type="molecule type" value="Genomic_DNA"/>
</dbReference>
<dbReference type="PROSITE" id="PS50181">
    <property type="entry name" value="FBOX"/>
    <property type="match status" value="1"/>
</dbReference>
<dbReference type="PROSITE" id="PS50082">
    <property type="entry name" value="WD_REPEATS_2"/>
    <property type="match status" value="1"/>
</dbReference>
<evidence type="ECO:0000313" key="3">
    <source>
        <dbReference type="EMBL" id="ELU02316.1"/>
    </source>
</evidence>
<feature type="repeat" description="WD" evidence="1">
    <location>
        <begin position="188"/>
        <end position="217"/>
    </location>
</feature>
<dbReference type="FunCoup" id="R7U835">
    <property type="interactions" value="92"/>
</dbReference>
<dbReference type="STRING" id="283909.R7U835"/>
<accession>R7U835</accession>
<protein>
    <recommendedName>
        <fullName evidence="2">F-box domain-containing protein</fullName>
    </recommendedName>
</protein>
<dbReference type="EnsemblMetazoa" id="CapteT209479">
    <property type="protein sequence ID" value="CapteP209479"/>
    <property type="gene ID" value="CapteG209479"/>
</dbReference>
<dbReference type="PANTHER" id="PTHR14381:SF1">
    <property type="entry name" value="F-BOX_WD REPEAT-CONTAINING PROTEIN 4"/>
    <property type="match status" value="1"/>
</dbReference>
<keyword evidence="5" id="KW-1185">Reference proteome</keyword>
<dbReference type="Proteomes" id="UP000014760">
    <property type="component" value="Unassembled WGS sequence"/>
</dbReference>
<dbReference type="InterPro" id="IPR015943">
    <property type="entry name" value="WD40/YVTN_repeat-like_dom_sf"/>
</dbReference>
<dbReference type="CDD" id="cd20090">
    <property type="entry name" value="F-box_FBXW4"/>
    <property type="match status" value="1"/>
</dbReference>
<evidence type="ECO:0000313" key="5">
    <source>
        <dbReference type="Proteomes" id="UP000014760"/>
    </source>
</evidence>
<reference evidence="4" key="3">
    <citation type="submission" date="2015-06" db="UniProtKB">
        <authorList>
            <consortium name="EnsemblMetazoa"/>
        </authorList>
    </citation>
    <scope>IDENTIFICATION</scope>
</reference>
<dbReference type="Gene3D" id="2.130.10.10">
    <property type="entry name" value="YVTN repeat-like/Quinoprotein amine dehydrogenase"/>
    <property type="match status" value="1"/>
</dbReference>
<dbReference type="HOGENOM" id="CLU_034660_0_0_1"/>
<dbReference type="OMA" id="LTHFDMV"/>
<dbReference type="InterPro" id="IPR001810">
    <property type="entry name" value="F-box_dom"/>
</dbReference>
<sequence length="412" mass="46762">MVGGDRSALRRGRKSGGPPCFLDLPDDAIFAILTYCDPATLGQLSLVCRRLNNLAAQDCVWLPYRRKLFGPVNIRKTFKPPSVKAQCEVAVNWKAGSPREVCLISYATKQIPWIQLYDDNLWVSEEQEIRCHPASAKGIRAQSCKSLKPGGQDISRFMCKDGRLVAATRCACISMFDLSTGDRVQHLQHCHQSDIHCIDFHGDVIVSGSRDSTVKMWRQSASSANDVLLKTVHIGSRIWSLCISPDARFLITGTAGWNDVAPLHLWDMNTGQFLGNLGENYQEGAGVLDVHFKDEHLAFTCGYDTYTRLWDLRQPLNKHVGKWEEPFDYTVYCVRSDQERSFVTGLSHHGLTRLWDIRHSQPLQMLYSSCKQSSPVYSLAFESSRMYVALDKAVLLFDFNRLPKSKQRRRRR</sequence>
<keyword evidence="1" id="KW-0853">WD repeat</keyword>
<dbReference type="PANTHER" id="PTHR14381">
    <property type="entry name" value="DACTYLIN"/>
    <property type="match status" value="1"/>
</dbReference>
<dbReference type="OrthoDB" id="435188at2759"/>
<evidence type="ECO:0000313" key="4">
    <source>
        <dbReference type="EnsemblMetazoa" id="CapteP209479"/>
    </source>
</evidence>
<reference evidence="3 5" key="2">
    <citation type="journal article" date="2013" name="Nature">
        <title>Insights into bilaterian evolution from three spiralian genomes.</title>
        <authorList>
            <person name="Simakov O."/>
            <person name="Marletaz F."/>
            <person name="Cho S.J."/>
            <person name="Edsinger-Gonzales E."/>
            <person name="Havlak P."/>
            <person name="Hellsten U."/>
            <person name="Kuo D.H."/>
            <person name="Larsson T."/>
            <person name="Lv J."/>
            <person name="Arendt D."/>
            <person name="Savage R."/>
            <person name="Osoegawa K."/>
            <person name="de Jong P."/>
            <person name="Grimwood J."/>
            <person name="Chapman J.A."/>
            <person name="Shapiro H."/>
            <person name="Aerts A."/>
            <person name="Otillar R.P."/>
            <person name="Terry A.Y."/>
            <person name="Boore J.L."/>
            <person name="Grigoriev I.V."/>
            <person name="Lindberg D.R."/>
            <person name="Seaver E.C."/>
            <person name="Weisblat D.A."/>
            <person name="Putnam N.H."/>
            <person name="Rokhsar D.S."/>
        </authorList>
    </citation>
    <scope>NUCLEOTIDE SEQUENCE</scope>
    <source>
        <strain evidence="3 5">I ESC-2004</strain>
    </source>
</reference>
<dbReference type="InterPro" id="IPR036047">
    <property type="entry name" value="F-box-like_dom_sf"/>
</dbReference>
<feature type="domain" description="F-box" evidence="2">
    <location>
        <begin position="18"/>
        <end position="64"/>
    </location>
</feature>
<reference evidence="5" key="1">
    <citation type="submission" date="2012-12" db="EMBL/GenBank/DDBJ databases">
        <authorList>
            <person name="Hellsten U."/>
            <person name="Grimwood J."/>
            <person name="Chapman J.A."/>
            <person name="Shapiro H."/>
            <person name="Aerts A."/>
            <person name="Otillar R.P."/>
            <person name="Terry A.Y."/>
            <person name="Boore J.L."/>
            <person name="Simakov O."/>
            <person name="Marletaz F."/>
            <person name="Cho S.-J."/>
            <person name="Edsinger-Gonzales E."/>
            <person name="Havlak P."/>
            <person name="Kuo D.-H."/>
            <person name="Larsson T."/>
            <person name="Lv J."/>
            <person name="Arendt D."/>
            <person name="Savage R."/>
            <person name="Osoegawa K."/>
            <person name="de Jong P."/>
            <person name="Lindberg D.R."/>
            <person name="Seaver E.C."/>
            <person name="Weisblat D.A."/>
            <person name="Putnam N.H."/>
            <person name="Grigoriev I.V."/>
            <person name="Rokhsar D.S."/>
        </authorList>
    </citation>
    <scope>NUCLEOTIDE SEQUENCE</scope>
    <source>
        <strain evidence="5">I ESC-2004</strain>
    </source>
</reference>
<dbReference type="PROSITE" id="PS50294">
    <property type="entry name" value="WD_REPEATS_REGION"/>
    <property type="match status" value="1"/>
</dbReference>
<dbReference type="InterPro" id="IPR036322">
    <property type="entry name" value="WD40_repeat_dom_sf"/>
</dbReference>
<dbReference type="AlphaFoldDB" id="R7U835"/>
<evidence type="ECO:0000259" key="2">
    <source>
        <dbReference type="PROSITE" id="PS50181"/>
    </source>
</evidence>
<name>R7U835_CAPTE</name>
<dbReference type="EMBL" id="AMQN01008910">
    <property type="status" value="NOT_ANNOTATED_CDS"/>
    <property type="molecule type" value="Genomic_DNA"/>
</dbReference>
<dbReference type="Pfam" id="PF00400">
    <property type="entry name" value="WD40"/>
    <property type="match status" value="2"/>
</dbReference>
<organism evidence="3">
    <name type="scientific">Capitella teleta</name>
    <name type="common">Polychaete worm</name>
    <dbReference type="NCBI Taxonomy" id="283909"/>
    <lineage>
        <taxon>Eukaryota</taxon>
        <taxon>Metazoa</taxon>
        <taxon>Spiralia</taxon>
        <taxon>Lophotrochozoa</taxon>
        <taxon>Annelida</taxon>
        <taxon>Polychaeta</taxon>
        <taxon>Sedentaria</taxon>
        <taxon>Scolecida</taxon>
        <taxon>Capitellidae</taxon>
        <taxon>Capitella</taxon>
    </lineage>
</organism>
<dbReference type="InterPro" id="IPR052301">
    <property type="entry name" value="SCF_F-box/WD-repeat"/>
</dbReference>
<dbReference type="SMART" id="SM00320">
    <property type="entry name" value="WD40"/>
    <property type="match status" value="4"/>
</dbReference>
<gene>
    <name evidence="3" type="ORF">CAPTEDRAFT_209479</name>
</gene>
<dbReference type="SUPFAM" id="SSF50978">
    <property type="entry name" value="WD40 repeat-like"/>
    <property type="match status" value="1"/>
</dbReference>
<dbReference type="FunFam" id="2.130.10.10:FF:002194">
    <property type="entry name" value="Uncharacterized protein"/>
    <property type="match status" value="1"/>
</dbReference>
<dbReference type="GO" id="GO:0031146">
    <property type="term" value="P:SCF-dependent proteasomal ubiquitin-dependent protein catabolic process"/>
    <property type="evidence" value="ECO:0007669"/>
    <property type="project" value="TreeGrafter"/>
</dbReference>
<dbReference type="InterPro" id="IPR001680">
    <property type="entry name" value="WD40_rpt"/>
</dbReference>
<proteinExistence type="predicted"/>
<dbReference type="Gene3D" id="1.20.1280.50">
    <property type="match status" value="1"/>
</dbReference>